<dbReference type="KEGG" id="vgu:HYG85_22350"/>
<dbReference type="Gene3D" id="1.10.1760.20">
    <property type="match status" value="1"/>
</dbReference>
<feature type="transmembrane region" description="Helical" evidence="1">
    <location>
        <begin position="41"/>
        <end position="59"/>
    </location>
</feature>
<feature type="transmembrane region" description="Helical" evidence="1">
    <location>
        <begin position="66"/>
        <end position="89"/>
    </location>
</feature>
<dbReference type="Proteomes" id="UP000677305">
    <property type="component" value="Chromosome"/>
</dbReference>
<dbReference type="NCBIfam" id="TIGR02359">
    <property type="entry name" value="thiW"/>
    <property type="match status" value="1"/>
</dbReference>
<accession>A0A8J8MEQ6</accession>
<keyword evidence="1" id="KW-0812">Transmembrane</keyword>
<keyword evidence="1" id="KW-1133">Transmembrane helix</keyword>
<protein>
    <submittedName>
        <fullName evidence="2">Energy coupling factor transporter S component ThiW</fullName>
    </submittedName>
</protein>
<feature type="transmembrane region" description="Helical" evidence="1">
    <location>
        <begin position="95"/>
        <end position="115"/>
    </location>
</feature>
<proteinExistence type="predicted"/>
<evidence type="ECO:0000313" key="2">
    <source>
        <dbReference type="EMBL" id="QUH31518.1"/>
    </source>
</evidence>
<dbReference type="AlphaFoldDB" id="A0A8J8MEQ6"/>
<feature type="transmembrane region" description="Helical" evidence="1">
    <location>
        <begin position="127"/>
        <end position="150"/>
    </location>
</feature>
<gene>
    <name evidence="2" type="primary">thiW</name>
    <name evidence="2" type="ORF">HYG85_22350</name>
</gene>
<dbReference type="InterPro" id="IPR012652">
    <property type="entry name" value="ThiW"/>
</dbReference>
<keyword evidence="3" id="KW-1185">Reference proteome</keyword>
<sequence length="167" mass="17688">MKLETRKLALSGVLIALGVVLSPYHIPIGAAKCFPWQHLINVISAILLGPVYAVINAIVISTLRNIFAMGTLLAFPGSIFGALFAGLMFKKFANTYLAALGEVIGTGIIGAIIAYPVGILFMGRQAAIFGLVIPFIISSFAGAVIAVLLFELTALKKLVMKKKVSIQ</sequence>
<dbReference type="EMBL" id="CP058561">
    <property type="protein sequence ID" value="QUH31518.1"/>
    <property type="molecule type" value="Genomic_DNA"/>
</dbReference>
<evidence type="ECO:0000313" key="3">
    <source>
        <dbReference type="Proteomes" id="UP000677305"/>
    </source>
</evidence>
<reference evidence="2 3" key="1">
    <citation type="submission" date="2020-07" db="EMBL/GenBank/DDBJ databases">
        <title>Vallitalea guaymasensis genome.</title>
        <authorList>
            <person name="Postec A."/>
        </authorList>
    </citation>
    <scope>NUCLEOTIDE SEQUENCE [LARGE SCALE GENOMIC DNA]</scope>
    <source>
        <strain evidence="2 3">Ra1766G1</strain>
    </source>
</reference>
<name>A0A8J8MEQ6_9FIRM</name>
<dbReference type="PIRSF" id="PIRSF024534">
    <property type="entry name" value="ThiW"/>
    <property type="match status" value="1"/>
</dbReference>
<keyword evidence="1" id="KW-0472">Membrane</keyword>
<evidence type="ECO:0000256" key="1">
    <source>
        <dbReference type="SAM" id="Phobius"/>
    </source>
</evidence>
<dbReference type="RefSeq" id="WP_212691512.1">
    <property type="nucleotide sequence ID" value="NZ_CAJXUH010000007.1"/>
</dbReference>
<organism evidence="2 3">
    <name type="scientific">Vallitalea guaymasensis</name>
    <dbReference type="NCBI Taxonomy" id="1185412"/>
    <lineage>
        <taxon>Bacteria</taxon>
        <taxon>Bacillati</taxon>
        <taxon>Bacillota</taxon>
        <taxon>Clostridia</taxon>
        <taxon>Lachnospirales</taxon>
        <taxon>Vallitaleaceae</taxon>
        <taxon>Vallitalea</taxon>
    </lineage>
</organism>
<dbReference type="Pfam" id="PF09512">
    <property type="entry name" value="ThiW"/>
    <property type="match status" value="1"/>
</dbReference>